<gene>
    <name evidence="8" type="ORF">PhCBS80983_g03296</name>
</gene>
<dbReference type="Gene3D" id="1.10.510.10">
    <property type="entry name" value="Transferase(Phosphotransferase) domain 1"/>
    <property type="match status" value="1"/>
</dbReference>
<dbReference type="PROSITE" id="PS50011">
    <property type="entry name" value="PROTEIN_KINASE_DOM"/>
    <property type="match status" value="1"/>
</dbReference>
<dbReference type="InterPro" id="IPR000719">
    <property type="entry name" value="Prot_kinase_dom"/>
</dbReference>
<dbReference type="InterPro" id="IPR011009">
    <property type="entry name" value="Kinase-like_dom_sf"/>
</dbReference>
<feature type="region of interest" description="Disordered" evidence="5">
    <location>
        <begin position="456"/>
        <end position="502"/>
    </location>
</feature>
<dbReference type="STRING" id="109895.A0A507E333"/>
<evidence type="ECO:0000256" key="1">
    <source>
        <dbReference type="ARBA" id="ARBA00005575"/>
    </source>
</evidence>
<evidence type="ECO:0000256" key="3">
    <source>
        <dbReference type="ARBA" id="ARBA00022840"/>
    </source>
</evidence>
<dbReference type="SMART" id="SM00240">
    <property type="entry name" value="FHA"/>
    <property type="match status" value="1"/>
</dbReference>
<dbReference type="SUPFAM" id="SSF49879">
    <property type="entry name" value="SMAD/FHA domain"/>
    <property type="match status" value="1"/>
</dbReference>
<comment type="caution">
    <text evidence="8">The sequence shown here is derived from an EMBL/GenBank/DDBJ whole genome shotgun (WGS) entry which is preliminary data.</text>
</comment>
<dbReference type="PROSITE" id="PS50006">
    <property type="entry name" value="FHA_DOMAIN"/>
    <property type="match status" value="1"/>
</dbReference>
<reference evidence="8 9" key="1">
    <citation type="journal article" date="2019" name="Sci. Rep.">
        <title>Comparative genomics of chytrid fungi reveal insights into the obligate biotrophic and pathogenic lifestyle of Synchytrium endobioticum.</title>
        <authorList>
            <person name="van de Vossenberg B.T.L.H."/>
            <person name="Warris S."/>
            <person name="Nguyen H.D.T."/>
            <person name="van Gent-Pelzer M.P.E."/>
            <person name="Joly D.L."/>
            <person name="van de Geest H.C."/>
            <person name="Bonants P.J.M."/>
            <person name="Smith D.S."/>
            <person name="Levesque C.A."/>
            <person name="van der Lee T.A.J."/>
        </authorList>
    </citation>
    <scope>NUCLEOTIDE SEQUENCE [LARGE SCALE GENOMIC DNA]</scope>
    <source>
        <strain evidence="8 9">CBS 809.83</strain>
    </source>
</reference>
<feature type="domain" description="Protein kinase" evidence="7">
    <location>
        <begin position="155"/>
        <end position="437"/>
    </location>
</feature>
<evidence type="ECO:0000256" key="5">
    <source>
        <dbReference type="SAM" id="MobiDB-lite"/>
    </source>
</evidence>
<evidence type="ECO:0000259" key="7">
    <source>
        <dbReference type="PROSITE" id="PS50011"/>
    </source>
</evidence>
<evidence type="ECO:0000256" key="2">
    <source>
        <dbReference type="ARBA" id="ARBA00022741"/>
    </source>
</evidence>
<protein>
    <recommendedName>
        <fullName evidence="10">Protein kinase domain-containing protein</fullName>
    </recommendedName>
</protein>
<dbReference type="Pfam" id="PF00498">
    <property type="entry name" value="FHA"/>
    <property type="match status" value="1"/>
</dbReference>
<dbReference type="InterPro" id="IPR008271">
    <property type="entry name" value="Ser/Thr_kinase_AS"/>
</dbReference>
<dbReference type="CDD" id="cd05117">
    <property type="entry name" value="STKc_CAMK"/>
    <property type="match status" value="1"/>
</dbReference>
<dbReference type="InterPro" id="IPR017441">
    <property type="entry name" value="Protein_kinase_ATP_BS"/>
</dbReference>
<dbReference type="Proteomes" id="UP000318582">
    <property type="component" value="Unassembled WGS sequence"/>
</dbReference>
<proteinExistence type="inferred from homology"/>
<organism evidence="8 9">
    <name type="scientific">Powellomyces hirtus</name>
    <dbReference type="NCBI Taxonomy" id="109895"/>
    <lineage>
        <taxon>Eukaryota</taxon>
        <taxon>Fungi</taxon>
        <taxon>Fungi incertae sedis</taxon>
        <taxon>Chytridiomycota</taxon>
        <taxon>Chytridiomycota incertae sedis</taxon>
        <taxon>Chytridiomycetes</taxon>
        <taxon>Spizellomycetales</taxon>
        <taxon>Powellomycetaceae</taxon>
        <taxon>Powellomyces</taxon>
    </lineage>
</organism>
<dbReference type="Gene3D" id="2.60.200.20">
    <property type="match status" value="1"/>
</dbReference>
<keyword evidence="3 4" id="KW-0067">ATP-binding</keyword>
<evidence type="ECO:0008006" key="10">
    <source>
        <dbReference type="Google" id="ProtNLM"/>
    </source>
</evidence>
<evidence type="ECO:0000256" key="4">
    <source>
        <dbReference type="PROSITE-ProRule" id="PRU10141"/>
    </source>
</evidence>
<dbReference type="PANTHER" id="PTHR24347">
    <property type="entry name" value="SERINE/THREONINE-PROTEIN KINASE"/>
    <property type="match status" value="1"/>
</dbReference>
<dbReference type="EMBL" id="QEAQ01000040">
    <property type="protein sequence ID" value="TPX58202.1"/>
    <property type="molecule type" value="Genomic_DNA"/>
</dbReference>
<feature type="region of interest" description="Disordered" evidence="5">
    <location>
        <begin position="1"/>
        <end position="32"/>
    </location>
</feature>
<feature type="binding site" evidence="4">
    <location>
        <position position="184"/>
    </location>
    <ligand>
        <name>ATP</name>
        <dbReference type="ChEBI" id="CHEBI:30616"/>
    </ligand>
</feature>
<dbReference type="Gene3D" id="3.30.200.20">
    <property type="entry name" value="Phosphorylase Kinase, domain 1"/>
    <property type="match status" value="1"/>
</dbReference>
<feature type="compositionally biased region" description="Polar residues" evidence="5">
    <location>
        <begin position="194"/>
        <end position="205"/>
    </location>
</feature>
<dbReference type="GO" id="GO:0005524">
    <property type="term" value="F:ATP binding"/>
    <property type="evidence" value="ECO:0007669"/>
    <property type="project" value="UniProtKB-UniRule"/>
</dbReference>
<dbReference type="PROSITE" id="PS00108">
    <property type="entry name" value="PROTEIN_KINASE_ST"/>
    <property type="match status" value="1"/>
</dbReference>
<dbReference type="FunFam" id="1.10.510.10:FF:000571">
    <property type="entry name" value="Maternal embryonic leucine zipper kinase"/>
    <property type="match status" value="1"/>
</dbReference>
<accession>A0A507E333</accession>
<dbReference type="InterPro" id="IPR000253">
    <property type="entry name" value="FHA_dom"/>
</dbReference>
<dbReference type="Pfam" id="PF00069">
    <property type="entry name" value="Pkinase"/>
    <property type="match status" value="1"/>
</dbReference>
<dbReference type="SMART" id="SM00220">
    <property type="entry name" value="S_TKc"/>
    <property type="match status" value="1"/>
</dbReference>
<feature type="domain" description="FHA" evidence="6">
    <location>
        <begin position="59"/>
        <end position="108"/>
    </location>
</feature>
<dbReference type="SUPFAM" id="SSF56112">
    <property type="entry name" value="Protein kinase-like (PK-like)"/>
    <property type="match status" value="1"/>
</dbReference>
<dbReference type="AlphaFoldDB" id="A0A507E333"/>
<evidence type="ECO:0000313" key="9">
    <source>
        <dbReference type="Proteomes" id="UP000318582"/>
    </source>
</evidence>
<feature type="region of interest" description="Disordered" evidence="5">
    <location>
        <begin position="194"/>
        <end position="216"/>
    </location>
</feature>
<dbReference type="PROSITE" id="PS00107">
    <property type="entry name" value="PROTEIN_KINASE_ATP"/>
    <property type="match status" value="1"/>
</dbReference>
<dbReference type="CDD" id="cd00060">
    <property type="entry name" value="FHA"/>
    <property type="match status" value="1"/>
</dbReference>
<evidence type="ECO:0000313" key="8">
    <source>
        <dbReference type="EMBL" id="TPX58202.1"/>
    </source>
</evidence>
<evidence type="ECO:0000259" key="6">
    <source>
        <dbReference type="PROSITE" id="PS50006"/>
    </source>
</evidence>
<keyword evidence="9" id="KW-1185">Reference proteome</keyword>
<dbReference type="GO" id="GO:0004672">
    <property type="term" value="F:protein kinase activity"/>
    <property type="evidence" value="ECO:0007669"/>
    <property type="project" value="InterPro"/>
</dbReference>
<comment type="similarity">
    <text evidence="1">Belongs to the protein kinase superfamily. CAMK Ser/Thr protein kinase family. CHEK2 subfamily.</text>
</comment>
<name>A0A507E333_9FUNG</name>
<keyword evidence="2 4" id="KW-0547">Nucleotide-binding</keyword>
<feature type="compositionally biased region" description="Basic and acidic residues" evidence="5">
    <location>
        <begin position="7"/>
        <end position="23"/>
    </location>
</feature>
<sequence length="502" mass="56082">MENLPLPRRDSTPVLSPEHDSHSEFSPATHRAPNQPWGRLLCLNGPGSANAIDLVNDEYVVGRGPDADVVVDDAPNCSRYHFHLMLFYGMPLLHDTSTNGTLVDGRLVSQAKMSLTTGCEIEIQRDKFFVFLNLLETVSPHFWDKRIIGDYRYYVLASRTLGRGSFATVKLAIDCQTGERLACKVIDQGGSCAPSTKSGAQNQKQGDPPEHLPSSRQTIQRETAILKNVTHPNIVQVKDIVTTSSTVYIFLTRVSGGELFDYIQRNEKLEEYEAKFMFYQTLLAVKYLHDLDITHRDIKPENLLMESPEPCSRLLVSDFGLAKMLGTSLERMRTKCGTFTYLAPEVLNSSTTGGYSKCVDCWSLGVVLFTMLSGYLPFGNDSNPTDLGKRIRHADYDFDLPVWETVSFQAKDLISKLLEVKPEKRFTVTQAMAHPWIHDQHIVLRQLYRKVMKKSKLSKGNGDYPGGGGSSASNDMDQSGMDLAALFGDPVPTRSEAIDWGR</sequence>
<dbReference type="InterPro" id="IPR008984">
    <property type="entry name" value="SMAD_FHA_dom_sf"/>
</dbReference>